<dbReference type="InParanoid" id="A0A316W1D0"/>
<accession>A0A316W1D0</accession>
<sequence length="101" mass="11007">MQRLGRGVGLAALGQLQAVKSRRQAEIPTRNNIAYRAGLCTRFENVPNRSRESSRGPRDACLARLERAGAVLLPTQDSSLHSTKASRLNHVNVVKQMVGAT</sequence>
<organism evidence="1 2">
    <name type="scientific">Ceraceosorus guamensis</name>
    <dbReference type="NCBI Taxonomy" id="1522189"/>
    <lineage>
        <taxon>Eukaryota</taxon>
        <taxon>Fungi</taxon>
        <taxon>Dikarya</taxon>
        <taxon>Basidiomycota</taxon>
        <taxon>Ustilaginomycotina</taxon>
        <taxon>Exobasidiomycetes</taxon>
        <taxon>Ceraceosorales</taxon>
        <taxon>Ceraceosoraceae</taxon>
        <taxon>Ceraceosorus</taxon>
    </lineage>
</organism>
<evidence type="ECO:0000313" key="2">
    <source>
        <dbReference type="Proteomes" id="UP000245783"/>
    </source>
</evidence>
<dbReference type="GeneID" id="37035461"/>
<keyword evidence="2" id="KW-1185">Reference proteome</keyword>
<dbReference type="EMBL" id="KZ819368">
    <property type="protein sequence ID" value="PWN43656.1"/>
    <property type="molecule type" value="Genomic_DNA"/>
</dbReference>
<dbReference type="AlphaFoldDB" id="A0A316W1D0"/>
<dbReference type="Proteomes" id="UP000245783">
    <property type="component" value="Unassembled WGS sequence"/>
</dbReference>
<name>A0A316W1D0_9BASI</name>
<protein>
    <submittedName>
        <fullName evidence="1">Uncharacterized protein</fullName>
    </submittedName>
</protein>
<evidence type="ECO:0000313" key="1">
    <source>
        <dbReference type="EMBL" id="PWN43656.1"/>
    </source>
</evidence>
<gene>
    <name evidence="1" type="ORF">IE81DRAFT_322301</name>
</gene>
<proteinExistence type="predicted"/>
<reference evidence="1 2" key="1">
    <citation type="journal article" date="2018" name="Mol. Biol. Evol.">
        <title>Broad Genomic Sampling Reveals a Smut Pathogenic Ancestry of the Fungal Clade Ustilaginomycotina.</title>
        <authorList>
            <person name="Kijpornyongpan T."/>
            <person name="Mondo S.J."/>
            <person name="Barry K."/>
            <person name="Sandor L."/>
            <person name="Lee J."/>
            <person name="Lipzen A."/>
            <person name="Pangilinan J."/>
            <person name="LaButti K."/>
            <person name="Hainaut M."/>
            <person name="Henrissat B."/>
            <person name="Grigoriev I.V."/>
            <person name="Spatafora J.W."/>
            <person name="Aime M.C."/>
        </authorList>
    </citation>
    <scope>NUCLEOTIDE SEQUENCE [LARGE SCALE GENOMIC DNA]</scope>
    <source>
        <strain evidence="1 2">MCA 4658</strain>
    </source>
</reference>
<dbReference type="RefSeq" id="XP_025370816.1">
    <property type="nucleotide sequence ID" value="XM_025513591.1"/>
</dbReference>